<protein>
    <recommendedName>
        <fullName evidence="1">SnoaL-like domain-containing protein</fullName>
    </recommendedName>
</protein>
<dbReference type="InterPro" id="IPR037401">
    <property type="entry name" value="SnoaL-like"/>
</dbReference>
<gene>
    <name evidence="2" type="ORF">BV510_10125</name>
</gene>
<proteinExistence type="predicted"/>
<comment type="caution">
    <text evidence="2">The sequence shown here is derived from an EMBL/GenBank/DDBJ whole genome shotgun (WGS) entry which is preliminary data.</text>
</comment>
<dbReference type="STRING" id="1801.BRW64_21800"/>
<dbReference type="EMBL" id="MIJD01000084">
    <property type="protein sequence ID" value="OPE54462.1"/>
    <property type="molecule type" value="Genomic_DNA"/>
</dbReference>
<dbReference type="InterPro" id="IPR032710">
    <property type="entry name" value="NTF2-like_dom_sf"/>
</dbReference>
<organism evidence="2 3">
    <name type="scientific">Mycolicibacterium diernhoferi</name>
    <dbReference type="NCBI Taxonomy" id="1801"/>
    <lineage>
        <taxon>Bacteria</taxon>
        <taxon>Bacillati</taxon>
        <taxon>Actinomycetota</taxon>
        <taxon>Actinomycetes</taxon>
        <taxon>Mycobacteriales</taxon>
        <taxon>Mycobacteriaceae</taxon>
        <taxon>Mycolicibacterium</taxon>
    </lineage>
</organism>
<evidence type="ECO:0000313" key="2">
    <source>
        <dbReference type="EMBL" id="OPE54462.1"/>
    </source>
</evidence>
<evidence type="ECO:0000259" key="1">
    <source>
        <dbReference type="Pfam" id="PF12680"/>
    </source>
</evidence>
<dbReference type="SUPFAM" id="SSF54427">
    <property type="entry name" value="NTF2-like"/>
    <property type="match status" value="1"/>
</dbReference>
<sequence length="121" mass="12977">MSDVITELMEANLLAVFDERDPGRRAAAIAKTYAPDVKWTDEDGVSTGHEALDAKAAALQNGALQGLHFVKAGPVRQTGDLGYLAWEVHTPDNVAVASGFDVALIADDRIARLWTILTDSD</sequence>
<dbReference type="AlphaFoldDB" id="A0A1Q4H7M9"/>
<evidence type="ECO:0000313" key="3">
    <source>
        <dbReference type="Proteomes" id="UP000191039"/>
    </source>
</evidence>
<reference evidence="2 3" key="1">
    <citation type="submission" date="2016-09" db="EMBL/GenBank/DDBJ databases">
        <title>genome sequences of unsequenced Mycobacteria.</title>
        <authorList>
            <person name="Greninger A.L."/>
            <person name="Jerome K.R."/>
            <person name="Mcnair B."/>
            <person name="Wallis C."/>
            <person name="Fang F."/>
        </authorList>
    </citation>
    <scope>NUCLEOTIDE SEQUENCE [LARGE SCALE GENOMIC DNA]</scope>
    <source>
        <strain evidence="2 3">BM1</strain>
    </source>
</reference>
<dbReference type="RefSeq" id="WP_073858550.1">
    <property type="nucleotide sequence ID" value="NZ_BAAATC010000014.1"/>
</dbReference>
<dbReference type="Pfam" id="PF12680">
    <property type="entry name" value="SnoaL_2"/>
    <property type="match status" value="1"/>
</dbReference>
<name>A0A1Q4H7M9_9MYCO</name>
<feature type="domain" description="SnoaL-like" evidence="1">
    <location>
        <begin position="14"/>
        <end position="112"/>
    </location>
</feature>
<dbReference type="Gene3D" id="3.10.450.50">
    <property type="match status" value="1"/>
</dbReference>
<accession>A0A1Q4H7M9</accession>
<dbReference type="Proteomes" id="UP000191039">
    <property type="component" value="Unassembled WGS sequence"/>
</dbReference>